<proteinExistence type="predicted"/>
<organism evidence="4 5">
    <name type="scientific">Talaromyces pinophilus</name>
    <name type="common">Penicillium pinophilum</name>
    <dbReference type="NCBI Taxonomy" id="128442"/>
    <lineage>
        <taxon>Eukaryota</taxon>
        <taxon>Fungi</taxon>
        <taxon>Dikarya</taxon>
        <taxon>Ascomycota</taxon>
        <taxon>Pezizomycotina</taxon>
        <taxon>Eurotiomycetes</taxon>
        <taxon>Eurotiomycetidae</taxon>
        <taxon>Eurotiales</taxon>
        <taxon>Trichocomaceae</taxon>
        <taxon>Talaromyces</taxon>
        <taxon>Talaromyces sect. Talaromyces</taxon>
    </lineage>
</organism>
<dbReference type="Pfam" id="PF20684">
    <property type="entry name" value="Fung_rhodopsin"/>
    <property type="match status" value="1"/>
</dbReference>
<dbReference type="CDD" id="cd00408">
    <property type="entry name" value="DHDPS-like"/>
    <property type="match status" value="1"/>
</dbReference>
<dbReference type="PANTHER" id="PTHR12128:SF47">
    <property type="entry name" value="DIHYDRODIPICOLINATE SYNTHASE-RELATED"/>
    <property type="match status" value="1"/>
</dbReference>
<keyword evidence="2" id="KW-1133">Transmembrane helix</keyword>
<keyword evidence="5" id="KW-1185">Reference proteome</keyword>
<sequence length="704" mass="76364">MSGSTSGYSAAYLNENKSANILAPMWTLTMITTSMVIARIYIRVKIVKNVGLDDWTIMAGMIFGLAYLGLTTANVIVGYGRHAVTLDLPHLEKAILLNTVGFLFGILSFTIPKIAVAIMLIRILNPSKIQKYFVTGLVSFAACVAATCIILLFTECDPPASQWDKSIPNATCRDPWILIDFAVFTGALSAFVDLYLSIYPAVVLWKLNMSVKKRLALMCALGLGSIAAAMAVVKCTQLKGLADTADYTFGTWELVIWTNIEADVVVIASCIPTLQPLLEYILRKSRGTSYNNKYFNRLEKDSSGMNNSQSIEMRAHRNNRSKQHSISITNIERGDGSQESILPPGDSQNQIRRTDNVTINYESRTEEPAKTRAWHGQSATIMVQPPRVPPAGIWAPAVTAFNSEDDAIDYESAKKYYAYLSRSGLVGLVILGTNAETFLLTREERAQLIKTAREAVGPDYPIMAGVGGHSTKQVLEYSQDAYNAGANYLLVLPPAYFGKQTTPAVIKRFFADVARKAPLPVVLYNFPGVTNGVDLDSELITDIVNASAADSADGTSNVVGVKLTCAQVGKITRLAGIFGPDKFSVYGGQSDFLLGGLSVGSAGCIAAFANIFPKTISHIYKLYKEGKYAEALALHQKAALAESPSKSGIATTKYAVAIYSAPKAGIENAEEKFLPRTPYEPPTEATKQLVKKVMAELAAVEDKL</sequence>
<evidence type="ECO:0000313" key="5">
    <source>
        <dbReference type="Proteomes" id="UP000053095"/>
    </source>
</evidence>
<dbReference type="Proteomes" id="UP000053095">
    <property type="component" value="Unassembled WGS sequence"/>
</dbReference>
<dbReference type="InterPro" id="IPR049326">
    <property type="entry name" value="Rhodopsin_dom_fungi"/>
</dbReference>
<dbReference type="SUPFAM" id="SSF51569">
    <property type="entry name" value="Aldolase"/>
    <property type="match status" value="1"/>
</dbReference>
<feature type="transmembrane region" description="Helical" evidence="2">
    <location>
        <begin position="100"/>
        <end position="120"/>
    </location>
</feature>
<dbReference type="InterPro" id="IPR013785">
    <property type="entry name" value="Aldolase_TIM"/>
</dbReference>
<gene>
    <name evidence="4" type="ORF">TCE0_034f11025</name>
</gene>
<dbReference type="EMBL" id="DF933830">
    <property type="protein sequence ID" value="GAM39458.1"/>
    <property type="molecule type" value="Genomic_DNA"/>
</dbReference>
<protein>
    <recommendedName>
        <fullName evidence="3">Rhodopsin domain-containing protein</fullName>
    </recommendedName>
</protein>
<keyword evidence="2" id="KW-0472">Membrane</keyword>
<evidence type="ECO:0000313" key="4">
    <source>
        <dbReference type="EMBL" id="GAM39458.1"/>
    </source>
</evidence>
<feature type="transmembrane region" description="Helical" evidence="2">
    <location>
        <begin position="54"/>
        <end position="80"/>
    </location>
</feature>
<feature type="transmembrane region" description="Helical" evidence="2">
    <location>
        <begin position="21"/>
        <end position="42"/>
    </location>
</feature>
<dbReference type="Gene3D" id="3.20.20.70">
    <property type="entry name" value="Aldolase class I"/>
    <property type="match status" value="1"/>
</dbReference>
<evidence type="ECO:0000256" key="1">
    <source>
        <dbReference type="SAM" id="MobiDB-lite"/>
    </source>
</evidence>
<feature type="region of interest" description="Disordered" evidence="1">
    <location>
        <begin position="315"/>
        <end position="351"/>
    </location>
</feature>
<reference evidence="5" key="1">
    <citation type="journal article" date="2015" name="Genome Announc.">
        <title>Draft genome sequence of Talaromyces cellulolyticus strain Y-94, a source of lignocellulosic biomass-degrading enzymes.</title>
        <authorList>
            <person name="Fujii T."/>
            <person name="Koike H."/>
            <person name="Sawayama S."/>
            <person name="Yano S."/>
            <person name="Inoue H."/>
        </authorList>
    </citation>
    <scope>NUCLEOTIDE SEQUENCE [LARGE SCALE GENOMIC DNA]</scope>
    <source>
        <strain evidence="5">Y-94</strain>
    </source>
</reference>
<dbReference type="PANTHER" id="PTHR12128">
    <property type="entry name" value="DIHYDRODIPICOLINATE SYNTHASE"/>
    <property type="match status" value="1"/>
</dbReference>
<evidence type="ECO:0000256" key="2">
    <source>
        <dbReference type="SAM" id="Phobius"/>
    </source>
</evidence>
<dbReference type="SMART" id="SM01130">
    <property type="entry name" value="DHDPS"/>
    <property type="match status" value="1"/>
</dbReference>
<accession>A0A6V8HDB1</accession>
<dbReference type="GO" id="GO:0008840">
    <property type="term" value="F:4-hydroxy-tetrahydrodipicolinate synthase activity"/>
    <property type="evidence" value="ECO:0007669"/>
    <property type="project" value="TreeGrafter"/>
</dbReference>
<dbReference type="InterPro" id="IPR002220">
    <property type="entry name" value="DapA-like"/>
</dbReference>
<dbReference type="Pfam" id="PF00701">
    <property type="entry name" value="DHDPS"/>
    <property type="match status" value="1"/>
</dbReference>
<feature type="transmembrane region" description="Helical" evidence="2">
    <location>
        <begin position="132"/>
        <end position="153"/>
    </location>
</feature>
<keyword evidence="2" id="KW-0812">Transmembrane</keyword>
<dbReference type="AlphaFoldDB" id="A0A6V8HDB1"/>
<name>A0A6V8HDB1_TALPI</name>
<evidence type="ECO:0000259" key="3">
    <source>
        <dbReference type="Pfam" id="PF20684"/>
    </source>
</evidence>
<feature type="transmembrane region" description="Helical" evidence="2">
    <location>
        <begin position="215"/>
        <end position="233"/>
    </location>
</feature>
<feature type="transmembrane region" description="Helical" evidence="2">
    <location>
        <begin position="176"/>
        <end position="203"/>
    </location>
</feature>
<feature type="domain" description="Rhodopsin" evidence="3">
    <location>
        <begin position="38"/>
        <end position="279"/>
    </location>
</feature>
<comment type="caution">
    <text evidence="4">The sequence shown here is derived from an EMBL/GenBank/DDBJ whole genome shotgun (WGS) entry which is preliminary data.</text>
</comment>
<dbReference type="PRINTS" id="PR00146">
    <property type="entry name" value="DHPICSNTHASE"/>
</dbReference>